<dbReference type="Pfam" id="PF05103">
    <property type="entry name" value="DivIVA"/>
    <property type="match status" value="1"/>
</dbReference>
<keyword evidence="5 7" id="KW-0175">Coiled coil</keyword>
<evidence type="ECO:0000313" key="8">
    <source>
        <dbReference type="EMBL" id="PJJ41233.1"/>
    </source>
</evidence>
<dbReference type="EMBL" id="PGEX01000001">
    <property type="protein sequence ID" value="PJJ41233.1"/>
    <property type="molecule type" value="Genomic_DNA"/>
</dbReference>
<evidence type="ECO:0000256" key="3">
    <source>
        <dbReference type="ARBA" id="ARBA00022490"/>
    </source>
</evidence>
<gene>
    <name evidence="8" type="ORF">BGX16_1193</name>
</gene>
<dbReference type="InterPro" id="IPR007793">
    <property type="entry name" value="DivIVA_fam"/>
</dbReference>
<evidence type="ECO:0000256" key="6">
    <source>
        <dbReference type="ARBA" id="ARBA00023306"/>
    </source>
</evidence>
<comment type="caution">
    <text evidence="8">The sequence shown here is derived from an EMBL/GenBank/DDBJ whole genome shotgun (WGS) entry which is preliminary data.</text>
</comment>
<evidence type="ECO:0000256" key="4">
    <source>
        <dbReference type="ARBA" id="ARBA00022618"/>
    </source>
</evidence>
<dbReference type="InterPro" id="IPR019933">
    <property type="entry name" value="DivIVA_domain"/>
</dbReference>
<reference evidence="8 9" key="1">
    <citation type="submission" date="2017-11" db="EMBL/GenBank/DDBJ databases">
        <title>Animal gut microbial communities from fecal samples from Wisconsin, USA.</title>
        <authorList>
            <person name="Neumann A."/>
        </authorList>
    </citation>
    <scope>NUCLEOTIDE SEQUENCE [LARGE SCALE GENOMIC DNA]</scope>
    <source>
        <strain evidence="8 9">UWS3</strain>
    </source>
</reference>
<evidence type="ECO:0000313" key="9">
    <source>
        <dbReference type="Proteomes" id="UP000231134"/>
    </source>
</evidence>
<organism evidence="8 9">
    <name type="scientific">Hallerella succinigenes</name>
    <dbReference type="NCBI Taxonomy" id="1896222"/>
    <lineage>
        <taxon>Bacteria</taxon>
        <taxon>Pseudomonadati</taxon>
        <taxon>Fibrobacterota</taxon>
        <taxon>Fibrobacteria</taxon>
        <taxon>Fibrobacterales</taxon>
        <taxon>Fibrobacteraceae</taxon>
        <taxon>Hallerella</taxon>
    </lineage>
</organism>
<dbReference type="OrthoDB" id="9815492at2"/>
<dbReference type="PANTHER" id="PTHR35794:SF2">
    <property type="entry name" value="CELL DIVISION PROTEIN DIVIVA"/>
    <property type="match status" value="1"/>
</dbReference>
<evidence type="ECO:0000256" key="5">
    <source>
        <dbReference type="ARBA" id="ARBA00023054"/>
    </source>
</evidence>
<keyword evidence="9" id="KW-1185">Reference proteome</keyword>
<dbReference type="Proteomes" id="UP000231134">
    <property type="component" value="Unassembled WGS sequence"/>
</dbReference>
<evidence type="ECO:0000256" key="7">
    <source>
        <dbReference type="SAM" id="Coils"/>
    </source>
</evidence>
<sequence length="157" mass="18408">MELTPLDIRNQTFHTKRFGGFDPEEVKAFLETAAKAFEESGRNRTELTERLKIAEERVNYYKQIEKTIQDAAVTMQRTMEEIKRNAEKEGELIVAEAKTRAQHEVENTKREAEDLRSEIEQLKQLRTNYFIRIRAMIKSQSDLLAAMEKEQAPEFPE</sequence>
<dbReference type="RefSeq" id="WP_100425227.1">
    <property type="nucleotide sequence ID" value="NZ_JAQXKX010000002.1"/>
</dbReference>
<proteinExistence type="inferred from homology"/>
<keyword evidence="6" id="KW-0131">Cell cycle</keyword>
<evidence type="ECO:0000256" key="1">
    <source>
        <dbReference type="ARBA" id="ARBA00004496"/>
    </source>
</evidence>
<protein>
    <submittedName>
        <fullName evidence="8">Cell division initiation protein</fullName>
    </submittedName>
</protein>
<feature type="coiled-coil region" evidence="7">
    <location>
        <begin position="37"/>
        <end position="132"/>
    </location>
</feature>
<dbReference type="AlphaFoldDB" id="A0A2M9A6H0"/>
<comment type="similarity">
    <text evidence="2">Belongs to the DivIVA family.</text>
</comment>
<comment type="subcellular location">
    <subcellularLocation>
        <location evidence="1">Cytoplasm</location>
    </subcellularLocation>
</comment>
<keyword evidence="4 8" id="KW-0132">Cell division</keyword>
<dbReference type="GO" id="GO:0005737">
    <property type="term" value="C:cytoplasm"/>
    <property type="evidence" value="ECO:0007669"/>
    <property type="project" value="UniProtKB-SubCell"/>
</dbReference>
<dbReference type="GO" id="GO:0051301">
    <property type="term" value="P:cell division"/>
    <property type="evidence" value="ECO:0007669"/>
    <property type="project" value="UniProtKB-KW"/>
</dbReference>
<keyword evidence="3" id="KW-0963">Cytoplasm</keyword>
<name>A0A2M9A6H0_9BACT</name>
<dbReference type="PANTHER" id="PTHR35794">
    <property type="entry name" value="CELL DIVISION PROTEIN DIVIVA"/>
    <property type="match status" value="1"/>
</dbReference>
<accession>A0A2M9A6H0</accession>
<dbReference type="NCBIfam" id="TIGR03544">
    <property type="entry name" value="DivI1A_domain"/>
    <property type="match status" value="1"/>
</dbReference>
<evidence type="ECO:0000256" key="2">
    <source>
        <dbReference type="ARBA" id="ARBA00009008"/>
    </source>
</evidence>
<dbReference type="Gene3D" id="6.10.250.660">
    <property type="match status" value="1"/>
</dbReference>